<dbReference type="CDD" id="cd02855">
    <property type="entry name" value="E_set_GBE_prok_N"/>
    <property type="match status" value="1"/>
</dbReference>
<dbReference type="Proteomes" id="UP000000647">
    <property type="component" value="Chromosome"/>
</dbReference>
<keyword evidence="15" id="KW-1185">Reference proteome</keyword>
<dbReference type="Pfam" id="PF02806">
    <property type="entry name" value="Alpha-amylase_C"/>
    <property type="match status" value="1"/>
</dbReference>
<dbReference type="GO" id="GO:0005978">
    <property type="term" value="P:glycogen biosynthetic process"/>
    <property type="evidence" value="ECO:0007669"/>
    <property type="project" value="UniProtKB-UniRule"/>
</dbReference>
<feature type="compositionally biased region" description="Basic and acidic residues" evidence="12">
    <location>
        <begin position="28"/>
        <end position="43"/>
    </location>
</feature>
<dbReference type="SMART" id="SM00642">
    <property type="entry name" value="Aamy"/>
    <property type="match status" value="1"/>
</dbReference>
<dbReference type="SUPFAM" id="SSF51011">
    <property type="entry name" value="Glycosyl hydrolase domain"/>
    <property type="match status" value="1"/>
</dbReference>
<dbReference type="RefSeq" id="WP_011813904.1">
    <property type="nucleotide sequence ID" value="NC_008789.1"/>
</dbReference>
<keyword evidence="6 10" id="KW-0328">Glycosyltransferase</keyword>
<evidence type="ECO:0000256" key="12">
    <source>
        <dbReference type="SAM" id="MobiDB-lite"/>
    </source>
</evidence>
<dbReference type="InterPro" id="IPR044143">
    <property type="entry name" value="GlgB_N_E_set_prok"/>
</dbReference>
<evidence type="ECO:0000313" key="15">
    <source>
        <dbReference type="Proteomes" id="UP000000647"/>
    </source>
</evidence>
<dbReference type="FunFam" id="2.60.40.1180:FF:000002">
    <property type="entry name" value="1,4-alpha-glucan branching enzyme GlgB"/>
    <property type="match status" value="1"/>
</dbReference>
<keyword evidence="8 10" id="KW-0320">Glycogen biosynthesis</keyword>
<dbReference type="InterPro" id="IPR006407">
    <property type="entry name" value="GlgB"/>
</dbReference>
<dbReference type="CAZy" id="GH13">
    <property type="family name" value="Glycoside Hydrolase Family 13"/>
</dbReference>
<dbReference type="Pfam" id="PF22019">
    <property type="entry name" value="GlgB_N"/>
    <property type="match status" value="1"/>
</dbReference>
<feature type="domain" description="Glycosyl hydrolase family 13 catalytic" evidence="13">
    <location>
        <begin position="270"/>
        <end position="637"/>
    </location>
</feature>
<dbReference type="Gene3D" id="2.60.40.10">
    <property type="entry name" value="Immunoglobulins"/>
    <property type="match status" value="1"/>
</dbReference>
<dbReference type="GO" id="GO:0043169">
    <property type="term" value="F:cation binding"/>
    <property type="evidence" value="ECO:0007669"/>
    <property type="project" value="InterPro"/>
</dbReference>
<dbReference type="OrthoDB" id="9800174at2"/>
<dbReference type="SUPFAM" id="SSF81296">
    <property type="entry name" value="E set domains"/>
    <property type="match status" value="2"/>
</dbReference>
<dbReference type="PANTHER" id="PTHR43651">
    <property type="entry name" value="1,4-ALPHA-GLUCAN-BRANCHING ENZYME"/>
    <property type="match status" value="1"/>
</dbReference>
<keyword evidence="7 10" id="KW-0808">Transferase</keyword>
<evidence type="ECO:0000313" key="14">
    <source>
        <dbReference type="EMBL" id="ABM61881.1"/>
    </source>
</evidence>
<proteinExistence type="inferred from homology"/>
<evidence type="ECO:0000256" key="9">
    <source>
        <dbReference type="ARBA" id="ARBA00023277"/>
    </source>
</evidence>
<dbReference type="Pfam" id="PF00128">
    <property type="entry name" value="Alpha-amylase"/>
    <property type="match status" value="1"/>
</dbReference>
<evidence type="ECO:0000256" key="10">
    <source>
        <dbReference type="HAMAP-Rule" id="MF_00685"/>
    </source>
</evidence>
<dbReference type="CAZy" id="CBM48">
    <property type="family name" value="Carbohydrate-Binding Module Family 48"/>
</dbReference>
<dbReference type="Pfam" id="PF02922">
    <property type="entry name" value="CBM_48"/>
    <property type="match status" value="1"/>
</dbReference>
<comment type="similarity">
    <text evidence="4 10">Belongs to the glycosyl hydrolase 13 family. GlgB subfamily.</text>
</comment>
<evidence type="ECO:0000259" key="13">
    <source>
        <dbReference type="SMART" id="SM00642"/>
    </source>
</evidence>
<comment type="subunit">
    <text evidence="10">Monomer.</text>
</comment>
<dbReference type="InterPro" id="IPR004193">
    <property type="entry name" value="Glyco_hydro_13_N"/>
</dbReference>
<dbReference type="NCBIfam" id="NF008967">
    <property type="entry name" value="PRK12313.1"/>
    <property type="match status" value="1"/>
</dbReference>
<keyword evidence="5 10" id="KW-0321">Glycogen metabolism</keyword>
<dbReference type="CDD" id="cd11322">
    <property type="entry name" value="AmyAc_Glg_BE"/>
    <property type="match status" value="1"/>
</dbReference>
<dbReference type="InterPro" id="IPR006047">
    <property type="entry name" value="GH13_cat_dom"/>
</dbReference>
<keyword evidence="9 10" id="KW-0119">Carbohydrate metabolism</keyword>
<dbReference type="KEGG" id="hha:Hhal_1105"/>
<evidence type="ECO:0000256" key="11">
    <source>
        <dbReference type="PIRSR" id="PIRSR000463-1"/>
    </source>
</evidence>
<dbReference type="InterPro" id="IPR017853">
    <property type="entry name" value="GH"/>
</dbReference>
<evidence type="ECO:0000256" key="2">
    <source>
        <dbReference type="ARBA" id="ARBA00002953"/>
    </source>
</evidence>
<comment type="function">
    <text evidence="2 10">Catalyzes the formation of the alpha-1,6-glucosidic linkages in glycogen by scission of a 1,4-alpha-linked oligosaccharide from growing alpha-1,4-glucan chains and the subsequent attachment of the oligosaccharide to the alpha-1,6 position.</text>
</comment>
<dbReference type="STRING" id="349124.Hhal_1105"/>
<sequence>MGGPSGASGTAAAPERRSGLNRVSQQRAEAEERQRIAEGRHSDPFAYLGGPHGPSRRVRIYHPEAAAVAFSEGTEVPRVAGTDFFEAPLPEALEAPYQVCWRDAGGAWHTAYDPYAFPPVLSEFDLHLYAEGRHWHAQRFLGAHCTTVDGVAGVVFSVWAPNAERVSVVGDFNRWDGRRHPMRLRLEAGVWELFIPGVEPGALYKFELRGAGGCGPLLKTDPCGRRYQHRPETAAVVEPPEAYPWGDDAWMERRRREGSAWQQAPWSIYEVHLGSWQRDVGGGFLDYRTLAHELVDYVQRTGFTHIELLPITEHPLDDSWGYQATGYFAPTSRFGEPDAFRYFVDYCHRHGIGVILDWVPAHFPRDAWALARFDGTPLYEHADPRQGEHRDWGTLIFNFGRNEVRSFLLSSALYWLEAYHLDGLRVDAVASMLYLNYSREDGDWVPNIHGGNENLEAIAFLREVNTVTHGEQPGTCIIAEESTSWPQVTRPTYLGGLGFTMKWNMGWMHDTLTYLGEDPVHRRYHHDQLTFGLLYAFTENFVLPFSHDEVVHGKGSLLDRMPGDDWQRLANLRLLYAYQFTYPGKKLLFMGCEIGQRSEWDADATVDWAALSDPRHAGVQRLVSDLNALYRGVPALHRYDFAEAGFAWVDCHDAEQSVLSYLRRGDAGEQALVVLNFTPVPRHGHRLGVPAPGRWTERMNTDSAYYGGSDLGNAGGVLAEPVPWSGYPYSVTLTLPPLAGLVLVGEGA</sequence>
<dbReference type="InterPro" id="IPR006048">
    <property type="entry name" value="A-amylase/branching_C"/>
</dbReference>
<evidence type="ECO:0000256" key="4">
    <source>
        <dbReference type="ARBA" id="ARBA00009000"/>
    </source>
</evidence>
<dbReference type="GO" id="GO:0005829">
    <property type="term" value="C:cytosol"/>
    <property type="evidence" value="ECO:0007669"/>
    <property type="project" value="TreeGrafter"/>
</dbReference>
<protein>
    <recommendedName>
        <fullName evidence="10">1,4-alpha-glucan branching enzyme GlgB</fullName>
        <ecNumber evidence="10">2.4.1.18</ecNumber>
    </recommendedName>
    <alternativeName>
        <fullName evidence="10">1,4-alpha-D-glucan:1,4-alpha-D-glucan 6-glucosyl-transferase</fullName>
    </alternativeName>
    <alternativeName>
        <fullName evidence="10">Alpha-(1-&gt;4)-glucan branching enzyme</fullName>
    </alternativeName>
    <alternativeName>
        <fullName evidence="10">Glycogen branching enzyme</fullName>
        <shortName evidence="10">BE</shortName>
    </alternativeName>
</protein>
<dbReference type="NCBIfam" id="TIGR01515">
    <property type="entry name" value="branching_enzym"/>
    <property type="match status" value="1"/>
</dbReference>
<dbReference type="InterPro" id="IPR013780">
    <property type="entry name" value="Glyco_hydro_b"/>
</dbReference>
<name>A1WW19_HALHL</name>
<feature type="active site" description="Proton donor" evidence="10 11">
    <location>
        <position position="480"/>
    </location>
</feature>
<dbReference type="GO" id="GO:0004553">
    <property type="term" value="F:hydrolase activity, hydrolyzing O-glycosyl compounds"/>
    <property type="evidence" value="ECO:0007669"/>
    <property type="project" value="InterPro"/>
</dbReference>
<accession>A1WW19</accession>
<dbReference type="NCBIfam" id="NF003811">
    <property type="entry name" value="PRK05402.1"/>
    <property type="match status" value="1"/>
</dbReference>
<evidence type="ECO:0000256" key="7">
    <source>
        <dbReference type="ARBA" id="ARBA00022679"/>
    </source>
</evidence>
<evidence type="ECO:0000256" key="3">
    <source>
        <dbReference type="ARBA" id="ARBA00004964"/>
    </source>
</evidence>
<dbReference type="InterPro" id="IPR013783">
    <property type="entry name" value="Ig-like_fold"/>
</dbReference>
<dbReference type="InterPro" id="IPR054169">
    <property type="entry name" value="GlgB_N"/>
</dbReference>
<reference evidence="14 15" key="2">
    <citation type="journal article" date="2013" name="Stand. Genomic Sci.">
        <title>Complete genome sequence of Halorhodospira halophila SL1.</title>
        <authorList>
            <person name="Challacombe J.F."/>
            <person name="Majid S."/>
            <person name="Deole R."/>
            <person name="Brettin T.S."/>
            <person name="Bruce D."/>
            <person name="Delano S.F."/>
            <person name="Detter J.C."/>
            <person name="Gleasner C.D."/>
            <person name="Han C.S."/>
            <person name="Misra M."/>
            <person name="Reitenga K.G."/>
            <person name="Mikhailova N."/>
            <person name="Woyke T."/>
            <person name="Pitluck S."/>
            <person name="Nolan M."/>
            <person name="Land M.L."/>
            <person name="Saunders E."/>
            <person name="Tapia R."/>
            <person name="Lapidus A."/>
            <person name="Ivanova N."/>
            <person name="Hoff W.D."/>
        </authorList>
    </citation>
    <scope>NUCLEOTIDE SEQUENCE [LARGE SCALE GENOMIC DNA]</scope>
    <source>
        <strain evidence="15">DSM 244 / SL1</strain>
    </source>
</reference>
<dbReference type="Gene3D" id="2.60.40.1180">
    <property type="entry name" value="Golgi alpha-mannosidase II"/>
    <property type="match status" value="1"/>
</dbReference>
<comment type="pathway">
    <text evidence="3 10">Glycan biosynthesis; glycogen biosynthesis.</text>
</comment>
<comment type="catalytic activity">
    <reaction evidence="1 10">
        <text>Transfers a segment of a (1-&gt;4)-alpha-D-glucan chain to a primary hydroxy group in a similar glucan chain.</text>
        <dbReference type="EC" id="2.4.1.18"/>
    </reaction>
</comment>
<dbReference type="AlphaFoldDB" id="A1WW19"/>
<dbReference type="Gene3D" id="3.20.20.80">
    <property type="entry name" value="Glycosidases"/>
    <property type="match status" value="1"/>
</dbReference>
<dbReference type="UniPathway" id="UPA00164"/>
<dbReference type="HOGENOM" id="CLU_004245_3_2_6"/>
<dbReference type="FunFam" id="3.20.20.80:FF:000003">
    <property type="entry name" value="1,4-alpha-glucan branching enzyme GlgB"/>
    <property type="match status" value="1"/>
</dbReference>
<evidence type="ECO:0000256" key="6">
    <source>
        <dbReference type="ARBA" id="ARBA00022676"/>
    </source>
</evidence>
<organism evidence="14 15">
    <name type="scientific">Halorhodospira halophila (strain DSM 244 / SL1)</name>
    <name type="common">Ectothiorhodospira halophila (strain DSM 244 / SL1)</name>
    <dbReference type="NCBI Taxonomy" id="349124"/>
    <lineage>
        <taxon>Bacteria</taxon>
        <taxon>Pseudomonadati</taxon>
        <taxon>Pseudomonadota</taxon>
        <taxon>Gammaproteobacteria</taxon>
        <taxon>Chromatiales</taxon>
        <taxon>Ectothiorhodospiraceae</taxon>
        <taxon>Halorhodospira</taxon>
    </lineage>
</organism>
<evidence type="ECO:0000256" key="1">
    <source>
        <dbReference type="ARBA" id="ARBA00000826"/>
    </source>
</evidence>
<dbReference type="EC" id="2.4.1.18" evidence="10"/>
<evidence type="ECO:0000256" key="8">
    <source>
        <dbReference type="ARBA" id="ARBA00023056"/>
    </source>
</evidence>
<dbReference type="InterPro" id="IPR037439">
    <property type="entry name" value="Branching_enzy"/>
</dbReference>
<reference evidence="15" key="1">
    <citation type="submission" date="2006-12" db="EMBL/GenBank/DDBJ databases">
        <title>Complete sequence of Halorhodospira halophila SL1.</title>
        <authorList>
            <consortium name="US DOE Joint Genome Institute"/>
            <person name="Copeland A."/>
            <person name="Lucas S."/>
            <person name="Lapidus A."/>
            <person name="Barry K."/>
            <person name="Detter J.C."/>
            <person name="Glavina del Rio T."/>
            <person name="Hammon N."/>
            <person name="Israni S."/>
            <person name="Dalin E."/>
            <person name="Tice H."/>
            <person name="Pitluck S."/>
            <person name="Saunders E."/>
            <person name="Brettin T."/>
            <person name="Bruce D."/>
            <person name="Han C."/>
            <person name="Tapia R."/>
            <person name="Schmutz J."/>
            <person name="Larimer F."/>
            <person name="Land M."/>
            <person name="Hauser L."/>
            <person name="Kyrpides N."/>
            <person name="Mikhailova N."/>
            <person name="Hoff W."/>
            <person name="Richardson P."/>
        </authorList>
    </citation>
    <scope>NUCLEOTIDE SEQUENCE [LARGE SCALE GENOMIC DNA]</scope>
    <source>
        <strain evidence="15">DSM 244 / SL1</strain>
    </source>
</reference>
<dbReference type="PIRSF" id="PIRSF000463">
    <property type="entry name" value="GlgB"/>
    <property type="match status" value="1"/>
</dbReference>
<dbReference type="SUPFAM" id="SSF51445">
    <property type="entry name" value="(Trans)glycosidases"/>
    <property type="match status" value="1"/>
</dbReference>
<dbReference type="PANTHER" id="PTHR43651:SF3">
    <property type="entry name" value="1,4-ALPHA-GLUCAN-BRANCHING ENZYME"/>
    <property type="match status" value="1"/>
</dbReference>
<dbReference type="eggNOG" id="COG0296">
    <property type="taxonomic scope" value="Bacteria"/>
</dbReference>
<dbReference type="EMBL" id="CP000544">
    <property type="protein sequence ID" value="ABM61881.1"/>
    <property type="molecule type" value="Genomic_DNA"/>
</dbReference>
<gene>
    <name evidence="10" type="primary">glgB</name>
    <name evidence="14" type="ordered locus">Hhal_1105</name>
</gene>
<dbReference type="InterPro" id="IPR014756">
    <property type="entry name" value="Ig_E-set"/>
</dbReference>
<evidence type="ECO:0000256" key="5">
    <source>
        <dbReference type="ARBA" id="ARBA00022600"/>
    </source>
</evidence>
<feature type="active site" description="Nucleophile" evidence="10 11">
    <location>
        <position position="427"/>
    </location>
</feature>
<dbReference type="GO" id="GO:0003844">
    <property type="term" value="F:1,4-alpha-glucan branching enzyme activity"/>
    <property type="evidence" value="ECO:0007669"/>
    <property type="project" value="UniProtKB-UniRule"/>
</dbReference>
<dbReference type="HAMAP" id="MF_00685">
    <property type="entry name" value="GlgB"/>
    <property type="match status" value="1"/>
</dbReference>
<feature type="region of interest" description="Disordered" evidence="12">
    <location>
        <begin position="1"/>
        <end position="48"/>
    </location>
</feature>
<dbReference type="FunFam" id="2.60.40.10:FF:000169">
    <property type="entry name" value="1,4-alpha-glucan branching enzyme GlgB"/>
    <property type="match status" value="1"/>
</dbReference>